<dbReference type="WBParaSite" id="SSLN_0001905701-mRNA-1">
    <property type="protein sequence ID" value="SSLN_0001905701-mRNA-1"/>
    <property type="gene ID" value="SSLN_0001905701"/>
</dbReference>
<dbReference type="STRING" id="70667.A0A183TPG8"/>
<evidence type="ECO:0000313" key="3">
    <source>
        <dbReference type="WBParaSite" id="SSLN_0001905701-mRNA-1"/>
    </source>
</evidence>
<evidence type="ECO:0000313" key="2">
    <source>
        <dbReference type="Proteomes" id="UP000275846"/>
    </source>
</evidence>
<name>A0A183TPG8_SCHSO</name>
<sequence>MVPTSAEQLISILQQQQVHFEAVHMKMAESMMQQFSLHFPDPETSTRDAEIRTHLLSKIEQDPDSTLQTLAAECQWFKNLKHDSAIMDQPSSSLAATSVHAITHTKSIHYGSFLPDMYRLHHPRNELLKKDVKWIWSRERQQAFEEVKLMLSSDLLLTHFNPDLMIVVAAEASDYGIVTEISHVFPTT</sequence>
<dbReference type="SUPFAM" id="SSF56672">
    <property type="entry name" value="DNA/RNA polymerases"/>
    <property type="match status" value="1"/>
</dbReference>
<reference evidence="1 2" key="2">
    <citation type="submission" date="2018-11" db="EMBL/GenBank/DDBJ databases">
        <authorList>
            <consortium name="Pathogen Informatics"/>
        </authorList>
    </citation>
    <scope>NUCLEOTIDE SEQUENCE [LARGE SCALE GENOMIC DNA]</scope>
    <source>
        <strain evidence="1 2">NST_G2</strain>
    </source>
</reference>
<accession>A0A183TPG8</accession>
<proteinExistence type="predicted"/>
<dbReference type="OrthoDB" id="5985335at2759"/>
<dbReference type="Gene3D" id="3.30.70.270">
    <property type="match status" value="1"/>
</dbReference>
<gene>
    <name evidence="1" type="ORF">SSLN_LOCUS18366</name>
</gene>
<dbReference type="InterPro" id="IPR043502">
    <property type="entry name" value="DNA/RNA_pol_sf"/>
</dbReference>
<keyword evidence="2" id="KW-1185">Reference proteome</keyword>
<dbReference type="Proteomes" id="UP000275846">
    <property type="component" value="Unassembled WGS sequence"/>
</dbReference>
<dbReference type="PANTHER" id="PTHR37984:SF5">
    <property type="entry name" value="PROTEIN NYNRIN-LIKE"/>
    <property type="match status" value="1"/>
</dbReference>
<protein>
    <submittedName>
        <fullName evidence="3">RT_RNaseH_2 domain-containing protein</fullName>
    </submittedName>
</protein>
<organism evidence="3">
    <name type="scientific">Schistocephalus solidus</name>
    <name type="common">Tapeworm</name>
    <dbReference type="NCBI Taxonomy" id="70667"/>
    <lineage>
        <taxon>Eukaryota</taxon>
        <taxon>Metazoa</taxon>
        <taxon>Spiralia</taxon>
        <taxon>Lophotrochozoa</taxon>
        <taxon>Platyhelminthes</taxon>
        <taxon>Cestoda</taxon>
        <taxon>Eucestoda</taxon>
        <taxon>Diphyllobothriidea</taxon>
        <taxon>Diphyllobothriidae</taxon>
        <taxon>Schistocephalus</taxon>
    </lineage>
</organism>
<evidence type="ECO:0000313" key="1">
    <source>
        <dbReference type="EMBL" id="VDM04752.1"/>
    </source>
</evidence>
<dbReference type="InterPro" id="IPR043128">
    <property type="entry name" value="Rev_trsase/Diguanyl_cyclase"/>
</dbReference>
<dbReference type="AlphaFoldDB" id="A0A183TPG8"/>
<reference evidence="3" key="1">
    <citation type="submission" date="2016-06" db="UniProtKB">
        <authorList>
            <consortium name="WormBaseParasite"/>
        </authorList>
    </citation>
    <scope>IDENTIFICATION</scope>
</reference>
<dbReference type="PANTHER" id="PTHR37984">
    <property type="entry name" value="PROTEIN CBG26694"/>
    <property type="match status" value="1"/>
</dbReference>
<dbReference type="EMBL" id="UYSU01044258">
    <property type="protein sequence ID" value="VDM04752.1"/>
    <property type="molecule type" value="Genomic_DNA"/>
</dbReference>
<dbReference type="InterPro" id="IPR050951">
    <property type="entry name" value="Retrovirus_Pol_polyprotein"/>
</dbReference>